<dbReference type="EMBL" id="JAJSOF020000040">
    <property type="protein sequence ID" value="KAJ4426087.1"/>
    <property type="molecule type" value="Genomic_DNA"/>
</dbReference>
<sequence>MFKKQKLPDITYDFTEENIFNVDETGVHYHQLPSRSLIEKEFAKSVMLLDAIHWIHGAWKDLSQETIVKFFRHARFLLEPREGEKDNTIDETNVSDELRCLPEVFRIELPDIDVLGNFGNILEVHDDVSDTIEGVLKVMMKMKQM</sequence>
<dbReference type="Proteomes" id="UP001148838">
    <property type="component" value="Unassembled WGS sequence"/>
</dbReference>
<accession>A0ABQ8RWI2</accession>
<proteinExistence type="predicted"/>
<evidence type="ECO:0008006" key="3">
    <source>
        <dbReference type="Google" id="ProtNLM"/>
    </source>
</evidence>
<name>A0ABQ8RWI2_PERAM</name>
<comment type="caution">
    <text evidence="1">The sequence shown here is derived from an EMBL/GenBank/DDBJ whole genome shotgun (WGS) entry which is preliminary data.</text>
</comment>
<reference evidence="1 2" key="1">
    <citation type="journal article" date="2022" name="Allergy">
        <title>Genome assembly and annotation of Periplaneta americana reveal a comprehensive cockroach allergen profile.</title>
        <authorList>
            <person name="Wang L."/>
            <person name="Xiong Q."/>
            <person name="Saelim N."/>
            <person name="Wang L."/>
            <person name="Nong W."/>
            <person name="Wan A.T."/>
            <person name="Shi M."/>
            <person name="Liu X."/>
            <person name="Cao Q."/>
            <person name="Hui J.H.L."/>
            <person name="Sookrung N."/>
            <person name="Leung T.F."/>
            <person name="Tungtrongchitr A."/>
            <person name="Tsui S.K.W."/>
        </authorList>
    </citation>
    <scope>NUCLEOTIDE SEQUENCE [LARGE SCALE GENOMIC DNA]</scope>
    <source>
        <strain evidence="1">PWHHKU_190912</strain>
    </source>
</reference>
<evidence type="ECO:0000313" key="1">
    <source>
        <dbReference type="EMBL" id="KAJ4426087.1"/>
    </source>
</evidence>
<keyword evidence="2" id="KW-1185">Reference proteome</keyword>
<evidence type="ECO:0000313" key="2">
    <source>
        <dbReference type="Proteomes" id="UP001148838"/>
    </source>
</evidence>
<gene>
    <name evidence="1" type="ORF">ANN_26896</name>
</gene>
<organism evidence="1 2">
    <name type="scientific">Periplaneta americana</name>
    <name type="common">American cockroach</name>
    <name type="synonym">Blatta americana</name>
    <dbReference type="NCBI Taxonomy" id="6978"/>
    <lineage>
        <taxon>Eukaryota</taxon>
        <taxon>Metazoa</taxon>
        <taxon>Ecdysozoa</taxon>
        <taxon>Arthropoda</taxon>
        <taxon>Hexapoda</taxon>
        <taxon>Insecta</taxon>
        <taxon>Pterygota</taxon>
        <taxon>Neoptera</taxon>
        <taxon>Polyneoptera</taxon>
        <taxon>Dictyoptera</taxon>
        <taxon>Blattodea</taxon>
        <taxon>Blattoidea</taxon>
        <taxon>Blattidae</taxon>
        <taxon>Blattinae</taxon>
        <taxon>Periplaneta</taxon>
    </lineage>
</organism>
<protein>
    <recommendedName>
        <fullName evidence="3">DDE-1 domain-containing protein</fullName>
    </recommendedName>
</protein>